<proteinExistence type="predicted"/>
<gene>
    <name evidence="1" type="ORF">M8818_002859</name>
</gene>
<dbReference type="EMBL" id="JAMKPW020000011">
    <property type="protein sequence ID" value="KAK8213557.1"/>
    <property type="molecule type" value="Genomic_DNA"/>
</dbReference>
<organism evidence="1 2">
    <name type="scientific">Zalaria obscura</name>
    <dbReference type="NCBI Taxonomy" id="2024903"/>
    <lineage>
        <taxon>Eukaryota</taxon>
        <taxon>Fungi</taxon>
        <taxon>Dikarya</taxon>
        <taxon>Ascomycota</taxon>
        <taxon>Pezizomycotina</taxon>
        <taxon>Dothideomycetes</taxon>
        <taxon>Dothideomycetidae</taxon>
        <taxon>Dothideales</taxon>
        <taxon>Zalariaceae</taxon>
        <taxon>Zalaria</taxon>
    </lineage>
</organism>
<protein>
    <submittedName>
        <fullName evidence="1">Uncharacterized protein</fullName>
    </submittedName>
</protein>
<keyword evidence="2" id="KW-1185">Reference proteome</keyword>
<evidence type="ECO:0000313" key="1">
    <source>
        <dbReference type="EMBL" id="KAK8213557.1"/>
    </source>
</evidence>
<comment type="caution">
    <text evidence="1">The sequence shown here is derived from an EMBL/GenBank/DDBJ whole genome shotgun (WGS) entry which is preliminary data.</text>
</comment>
<accession>A0ACC3SH36</accession>
<sequence>MVPEEVSLVPRLTLESYGRQSAFREYGDIGGSRNVPLLGRYNSVFVRFHTPAQVETRNMVGVAGRSKGCKTCRERRIAVRETARDIVVVACKANTVRHQCSLERPSCYQCVKSNRVCLGYQKELVFISTSGPDVGRKASRITTHQGSLLREVEADRQVQIISGQPDVQARTQVLNESRKLQEAAYRHQLLGTFISRYGTATDSRILGQRSWLGLIPTLPKLDSALESSTYAFCTARLGREWSNPSLVQESMKLYVRGLQQVQIALWDPRLQYEDETLAACMLLCMYEVYECTTGSRTGYQSHHKGCAKLVQLRGPYAHIRGLGHSIFAGFRFMAALEALEAKQTFLCSQDWLEIPFSVSSKTPLDLLLDLLLEAPELQVRADKLSGLQSPQVVLETALVLCQDCWNLDARLEQFFQNLLGYFDGPLYWLISQGDSMTLVGNGTCRTDFPHLAYHFPDIRIAQIMLLYWSALAMLRSGIAHLNQLTSSIAPPINADCQLPGGTEDFESVARLPTIHDLDYAEQARNVCRSIGYCMQEDMITLGLAVVTAPLKIVIDVFESWEGYESEINWCKKRLGVVENRGIRVAKYL</sequence>
<evidence type="ECO:0000313" key="2">
    <source>
        <dbReference type="Proteomes" id="UP001320706"/>
    </source>
</evidence>
<reference evidence="1" key="1">
    <citation type="submission" date="2024-02" db="EMBL/GenBank/DDBJ databases">
        <title>Metagenome Assembled Genome of Zalaria obscura JY119.</title>
        <authorList>
            <person name="Vighnesh L."/>
            <person name="Jagadeeshwari U."/>
            <person name="Venkata Ramana C."/>
            <person name="Sasikala C."/>
        </authorList>
    </citation>
    <scope>NUCLEOTIDE SEQUENCE</scope>
    <source>
        <strain evidence="1">JY119</strain>
    </source>
</reference>
<name>A0ACC3SH36_9PEZI</name>
<dbReference type="Proteomes" id="UP001320706">
    <property type="component" value="Unassembled WGS sequence"/>
</dbReference>